<name>A0A9F7TS00_ICTPU</name>
<sequence length="374" mass="41743">MAREDSVKCLRCLLYAINLLFWLMALCVLGVAAWLRDYLNNVLTLTADTSEPGAYPRELGTNLRGTPWTGCQNITGNNHTLSTIWKCQSAYNACLGTGGGNPQNTGRTCKLQAHMAEAGLVPPTLNVLEEAAVLTYSPAVHPVVIAVCCFLIIVAMVGYCGTLKCNLLLLSWYFGSLLVIFCVELASGVWTYEEPSVQRSDMISLKSRMPNYGLQRYQWLTHAWNSFQTEFKCCGVIYFTDWLEMTEMEWPPDSCCSNQYAGCARHAHYSDLSDLYQEGCGPKIYSFIRGTKQLQVLRFLGVSIGVAQILAMTLTLTLLWALYYDHKPPDPTPPDTVTHTHCLAEESQKPGHGYLRTADTWANGHSQFEMEQLS</sequence>
<evidence type="ECO:0000313" key="10">
    <source>
        <dbReference type="RefSeq" id="XP_053544022.1"/>
    </source>
</evidence>
<accession>A0A9F7TS00</accession>
<dbReference type="PANTHER" id="PTHR19282:SF462">
    <property type="entry name" value="TETRASPANIN-12"/>
    <property type="match status" value="1"/>
</dbReference>
<dbReference type="InterPro" id="IPR008952">
    <property type="entry name" value="Tetraspanin_EC2_sf"/>
</dbReference>
<dbReference type="GO" id="GO:0005886">
    <property type="term" value="C:plasma membrane"/>
    <property type="evidence" value="ECO:0007669"/>
    <property type="project" value="UniProtKB-SubCell"/>
</dbReference>
<keyword evidence="2" id="KW-1003">Cell membrane</keyword>
<gene>
    <name evidence="10" type="primary">tspan12</name>
</gene>
<dbReference type="Pfam" id="PF00335">
    <property type="entry name" value="Tetraspanin"/>
    <property type="match status" value="1"/>
</dbReference>
<evidence type="ECO:0000256" key="5">
    <source>
        <dbReference type="ARBA" id="ARBA00023136"/>
    </source>
</evidence>
<keyword evidence="7" id="KW-0449">Lipoprotein</keyword>
<feature type="transmembrane region" description="Helical" evidence="8">
    <location>
        <begin position="139"/>
        <end position="160"/>
    </location>
</feature>
<keyword evidence="5 8" id="KW-0472">Membrane</keyword>
<dbReference type="RefSeq" id="XP_053544022.1">
    <property type="nucleotide sequence ID" value="XM_053688047.1"/>
</dbReference>
<reference evidence="10" key="2">
    <citation type="submission" date="2025-08" db="UniProtKB">
        <authorList>
            <consortium name="RefSeq"/>
        </authorList>
    </citation>
    <scope>IDENTIFICATION</scope>
    <source>
        <tissue evidence="10">Blood</tissue>
    </source>
</reference>
<protein>
    <submittedName>
        <fullName evidence="10">Tetraspanin-12 isoform X1</fullName>
    </submittedName>
</protein>
<dbReference type="AlphaFoldDB" id="A0A9F7TS00"/>
<keyword evidence="4 8" id="KW-1133">Transmembrane helix</keyword>
<evidence type="ECO:0000256" key="2">
    <source>
        <dbReference type="ARBA" id="ARBA00022475"/>
    </source>
</evidence>
<evidence type="ECO:0000313" key="9">
    <source>
        <dbReference type="Proteomes" id="UP000221080"/>
    </source>
</evidence>
<keyword evidence="3 8" id="KW-0812">Transmembrane</keyword>
<dbReference type="Gene3D" id="1.10.1450.10">
    <property type="entry name" value="Tetraspanin"/>
    <property type="match status" value="1"/>
</dbReference>
<proteinExistence type="predicted"/>
<dbReference type="Proteomes" id="UP000221080">
    <property type="component" value="Chromosome 19"/>
</dbReference>
<dbReference type="InterPro" id="IPR018499">
    <property type="entry name" value="Tetraspanin/Peripherin"/>
</dbReference>
<dbReference type="OrthoDB" id="8813994at2759"/>
<comment type="subcellular location">
    <subcellularLocation>
        <location evidence="1">Cell membrane</location>
        <topology evidence="1">Multi-pass membrane protein</topology>
    </subcellularLocation>
</comment>
<dbReference type="SUPFAM" id="SSF48652">
    <property type="entry name" value="Tetraspanin"/>
    <property type="match status" value="1"/>
</dbReference>
<dbReference type="CDD" id="cd03157">
    <property type="entry name" value="TM4SF12_like_LEL"/>
    <property type="match status" value="1"/>
</dbReference>
<evidence type="ECO:0000256" key="6">
    <source>
        <dbReference type="ARBA" id="ARBA00023139"/>
    </source>
</evidence>
<reference evidence="9" key="1">
    <citation type="journal article" date="2016" name="Nat. Commun.">
        <title>The channel catfish genome sequence provides insights into the evolution of scale formation in teleosts.</title>
        <authorList>
            <person name="Liu Z."/>
            <person name="Liu S."/>
            <person name="Yao J."/>
            <person name="Bao L."/>
            <person name="Zhang J."/>
            <person name="Li Y."/>
            <person name="Jiang C."/>
            <person name="Sun L."/>
            <person name="Wang R."/>
            <person name="Zhang Y."/>
            <person name="Zhou T."/>
            <person name="Zeng Q."/>
            <person name="Fu Q."/>
            <person name="Gao S."/>
            <person name="Li N."/>
            <person name="Koren S."/>
            <person name="Jiang Y."/>
            <person name="Zimin A."/>
            <person name="Xu P."/>
            <person name="Phillippy A.M."/>
            <person name="Geng X."/>
            <person name="Song L."/>
            <person name="Sun F."/>
            <person name="Li C."/>
            <person name="Wang X."/>
            <person name="Chen A."/>
            <person name="Jin Y."/>
            <person name="Yuan Z."/>
            <person name="Yang Y."/>
            <person name="Tan S."/>
            <person name="Peatman E."/>
            <person name="Lu J."/>
            <person name="Qin Z."/>
            <person name="Dunham R."/>
            <person name="Li Z."/>
            <person name="Sonstegard T."/>
            <person name="Feng J."/>
            <person name="Danzmann R.G."/>
            <person name="Schroeder S."/>
            <person name="Scheffler B."/>
            <person name="Duke M.V."/>
            <person name="Ballard L."/>
            <person name="Kucuktas H."/>
            <person name="Kaltenboeck L."/>
            <person name="Liu H."/>
            <person name="Armbruster J."/>
            <person name="Xie Y."/>
            <person name="Kirby M.L."/>
            <person name="Tian Y."/>
            <person name="Flanagan M.E."/>
            <person name="Mu W."/>
            <person name="Waldbieser G.C."/>
        </authorList>
    </citation>
    <scope>NUCLEOTIDE SEQUENCE [LARGE SCALE GENOMIC DNA]</scope>
    <source>
        <strain evidence="9">SDA103</strain>
    </source>
</reference>
<keyword evidence="9" id="KW-1185">Reference proteome</keyword>
<feature type="transmembrane region" description="Helical" evidence="8">
    <location>
        <begin position="299"/>
        <end position="323"/>
    </location>
</feature>
<feature type="transmembrane region" description="Helical" evidence="8">
    <location>
        <begin position="167"/>
        <end position="192"/>
    </location>
</feature>
<dbReference type="CTD" id="23554"/>
<organism evidence="9 10">
    <name type="scientific">Ictalurus punctatus</name>
    <name type="common">Channel catfish</name>
    <name type="synonym">Silurus punctatus</name>
    <dbReference type="NCBI Taxonomy" id="7998"/>
    <lineage>
        <taxon>Eukaryota</taxon>
        <taxon>Metazoa</taxon>
        <taxon>Chordata</taxon>
        <taxon>Craniata</taxon>
        <taxon>Vertebrata</taxon>
        <taxon>Euteleostomi</taxon>
        <taxon>Actinopterygii</taxon>
        <taxon>Neopterygii</taxon>
        <taxon>Teleostei</taxon>
        <taxon>Ostariophysi</taxon>
        <taxon>Siluriformes</taxon>
        <taxon>Ictaluridae</taxon>
        <taxon>Ictalurus</taxon>
    </lineage>
</organism>
<dbReference type="PANTHER" id="PTHR19282">
    <property type="entry name" value="TETRASPANIN"/>
    <property type="match status" value="1"/>
</dbReference>
<evidence type="ECO:0000256" key="1">
    <source>
        <dbReference type="ARBA" id="ARBA00004651"/>
    </source>
</evidence>
<keyword evidence="6" id="KW-0564">Palmitate</keyword>
<evidence type="ECO:0000256" key="3">
    <source>
        <dbReference type="ARBA" id="ARBA00022692"/>
    </source>
</evidence>
<evidence type="ECO:0000256" key="4">
    <source>
        <dbReference type="ARBA" id="ARBA00022989"/>
    </source>
</evidence>
<evidence type="ECO:0000256" key="8">
    <source>
        <dbReference type="SAM" id="Phobius"/>
    </source>
</evidence>
<dbReference type="GeneID" id="108279842"/>
<evidence type="ECO:0000256" key="7">
    <source>
        <dbReference type="ARBA" id="ARBA00023288"/>
    </source>
</evidence>
<feature type="transmembrane region" description="Helical" evidence="8">
    <location>
        <begin position="12"/>
        <end position="35"/>
    </location>
</feature>